<dbReference type="Pfam" id="PF13671">
    <property type="entry name" value="AAA_33"/>
    <property type="match status" value="1"/>
</dbReference>
<dbReference type="Proteomes" id="UP001560045">
    <property type="component" value="Unassembled WGS sequence"/>
</dbReference>
<comment type="caution">
    <text evidence="1">The sequence shown here is derived from an EMBL/GenBank/DDBJ whole genome shotgun (WGS) entry which is preliminary data.</text>
</comment>
<dbReference type="InterPro" id="IPR027417">
    <property type="entry name" value="P-loop_NTPase"/>
</dbReference>
<proteinExistence type="predicted"/>
<dbReference type="Gene3D" id="3.40.50.300">
    <property type="entry name" value="P-loop containing nucleotide triphosphate hydrolases"/>
    <property type="match status" value="1"/>
</dbReference>
<protein>
    <submittedName>
        <fullName evidence="1">AAA family ATPase</fullName>
    </submittedName>
</protein>
<reference evidence="1 2" key="1">
    <citation type="submission" date="2024-06" db="EMBL/GenBank/DDBJ databases">
        <title>Draft genome sequence of Geodermatophilus badlandi, a novel member of the Geodermatophilaceae isolated from badland sedimentary rocks in the Red desert, Wyoming, USA.</title>
        <authorList>
            <person name="Ben Tekaya S."/>
            <person name="Nouioui I."/>
            <person name="Flores G.M."/>
            <person name="Shaal M.N."/>
            <person name="Bredoire F."/>
            <person name="Basile F."/>
            <person name="Van Diepen L."/>
            <person name="Ward N.L."/>
        </authorList>
    </citation>
    <scope>NUCLEOTIDE SEQUENCE [LARGE SCALE GENOMIC DNA]</scope>
    <source>
        <strain evidence="1 2">WL48A</strain>
    </source>
</reference>
<accession>A0ABV3XIP2</accession>
<organism evidence="1 2">
    <name type="scientific">Geodermatophilus maliterrae</name>
    <dbReference type="NCBI Taxonomy" id="3162531"/>
    <lineage>
        <taxon>Bacteria</taxon>
        <taxon>Bacillati</taxon>
        <taxon>Actinomycetota</taxon>
        <taxon>Actinomycetes</taxon>
        <taxon>Geodermatophilales</taxon>
        <taxon>Geodermatophilaceae</taxon>
        <taxon>Geodermatophilus</taxon>
    </lineage>
</organism>
<sequence>MTGSTGALPRPGLSEPAADAAALVVVGGLPGSGKTTLLRRVLARDVPGVVGVDSEQVAERLRAAAALLPYRLLRPLVHAVHRVRVLRVLAGPVPVVVLTDPWTSPWWRWVVLRAARRAGRAVRLVLLDTSPEDAADGQRVRGRAIPAGRMRRHAARWERLQQALAEATGPGGADDVVVVGRERAAGIPLGEVLGRIDG</sequence>
<keyword evidence="2" id="KW-1185">Reference proteome</keyword>
<evidence type="ECO:0000313" key="2">
    <source>
        <dbReference type="Proteomes" id="UP001560045"/>
    </source>
</evidence>
<dbReference type="EMBL" id="JBFNXQ010000071">
    <property type="protein sequence ID" value="MEX5720443.1"/>
    <property type="molecule type" value="Genomic_DNA"/>
</dbReference>
<dbReference type="SUPFAM" id="SSF52540">
    <property type="entry name" value="P-loop containing nucleoside triphosphate hydrolases"/>
    <property type="match status" value="1"/>
</dbReference>
<evidence type="ECO:0000313" key="1">
    <source>
        <dbReference type="EMBL" id="MEX5720443.1"/>
    </source>
</evidence>
<gene>
    <name evidence="1" type="ORF">ABQ292_18930</name>
</gene>
<dbReference type="RefSeq" id="WP_369209265.1">
    <property type="nucleotide sequence ID" value="NZ_JBFNXQ010000071.1"/>
</dbReference>
<name>A0ABV3XIP2_9ACTN</name>